<dbReference type="Pfam" id="PF00400">
    <property type="entry name" value="WD40"/>
    <property type="match status" value="10"/>
</dbReference>
<dbReference type="InterPro" id="IPR051246">
    <property type="entry name" value="WDR48"/>
</dbReference>
<evidence type="ECO:0000313" key="7">
    <source>
        <dbReference type="Proteomes" id="UP000257109"/>
    </source>
</evidence>
<evidence type="ECO:0000313" key="6">
    <source>
        <dbReference type="EMBL" id="RDX99330.1"/>
    </source>
</evidence>
<dbReference type="STRING" id="157652.A0A371H947"/>
<gene>
    <name evidence="6" type="primary">wdr48</name>
    <name evidence="6" type="ORF">CR513_17632</name>
</gene>
<dbReference type="PANTHER" id="PTHR19862">
    <property type="entry name" value="WD REPEAT-CONTAINING PROTEIN 48"/>
    <property type="match status" value="1"/>
</dbReference>
<evidence type="ECO:0000256" key="3">
    <source>
        <dbReference type="ARBA" id="ARBA00022737"/>
    </source>
</evidence>
<protein>
    <submittedName>
        <fullName evidence="6">WD repeat-containing protein 48</fullName>
    </submittedName>
</protein>
<name>A0A371H947_MUCPR</name>
<dbReference type="Proteomes" id="UP000257109">
    <property type="component" value="Unassembled WGS sequence"/>
</dbReference>
<dbReference type="SUPFAM" id="SSF50978">
    <property type="entry name" value="WD40 repeat-like"/>
    <property type="match status" value="2"/>
</dbReference>
<feature type="non-terminal residue" evidence="6">
    <location>
        <position position="1"/>
    </location>
</feature>
<evidence type="ECO:0000256" key="2">
    <source>
        <dbReference type="ARBA" id="ARBA00022574"/>
    </source>
</evidence>
<organism evidence="6 7">
    <name type="scientific">Mucuna pruriens</name>
    <name type="common">Velvet bean</name>
    <name type="synonym">Dolichos pruriens</name>
    <dbReference type="NCBI Taxonomy" id="157652"/>
    <lineage>
        <taxon>Eukaryota</taxon>
        <taxon>Viridiplantae</taxon>
        <taxon>Streptophyta</taxon>
        <taxon>Embryophyta</taxon>
        <taxon>Tracheophyta</taxon>
        <taxon>Spermatophyta</taxon>
        <taxon>Magnoliopsida</taxon>
        <taxon>eudicotyledons</taxon>
        <taxon>Gunneridae</taxon>
        <taxon>Pentapetalae</taxon>
        <taxon>rosids</taxon>
        <taxon>fabids</taxon>
        <taxon>Fabales</taxon>
        <taxon>Fabaceae</taxon>
        <taxon>Papilionoideae</taxon>
        <taxon>50 kb inversion clade</taxon>
        <taxon>NPAAA clade</taxon>
        <taxon>indigoferoid/millettioid clade</taxon>
        <taxon>Phaseoleae</taxon>
        <taxon>Mucuna</taxon>
    </lineage>
</organism>
<dbReference type="InterPro" id="IPR020472">
    <property type="entry name" value="WD40_PAC1"/>
</dbReference>
<dbReference type="InterPro" id="IPR036322">
    <property type="entry name" value="WD40_repeat_dom_sf"/>
</dbReference>
<feature type="repeat" description="WD" evidence="4">
    <location>
        <begin position="318"/>
        <end position="359"/>
    </location>
</feature>
<dbReference type="PROSITE" id="PS50082">
    <property type="entry name" value="WD_REPEATS_2"/>
    <property type="match status" value="5"/>
</dbReference>
<dbReference type="PROSITE" id="PS00678">
    <property type="entry name" value="WD_REPEATS_1"/>
    <property type="match status" value="1"/>
</dbReference>
<dbReference type="Gene3D" id="2.130.10.10">
    <property type="entry name" value="YVTN repeat-like/Quinoprotein amine dehydrogenase"/>
    <property type="match status" value="4"/>
</dbReference>
<feature type="region of interest" description="Disordered" evidence="5">
    <location>
        <begin position="1295"/>
        <end position="1316"/>
    </location>
</feature>
<reference evidence="6" key="1">
    <citation type="submission" date="2018-05" db="EMBL/GenBank/DDBJ databases">
        <title>Draft genome of Mucuna pruriens seed.</title>
        <authorList>
            <person name="Nnadi N.E."/>
            <person name="Vos R."/>
            <person name="Hasami M.H."/>
            <person name="Devisetty U.K."/>
            <person name="Aguiy J.C."/>
        </authorList>
    </citation>
    <scope>NUCLEOTIDE SEQUENCE [LARGE SCALE GENOMIC DNA]</scope>
    <source>
        <strain evidence="6">JCA_2017</strain>
    </source>
</reference>
<comment type="caution">
    <text evidence="6">The sequence shown here is derived from an EMBL/GenBank/DDBJ whole genome shotgun (WGS) entry which is preliminary data.</text>
</comment>
<feature type="non-terminal residue" evidence="6">
    <location>
        <position position="1542"/>
    </location>
</feature>
<evidence type="ECO:0000256" key="5">
    <source>
        <dbReference type="SAM" id="MobiDB-lite"/>
    </source>
</evidence>
<feature type="repeat" description="WD" evidence="4">
    <location>
        <begin position="184"/>
        <end position="219"/>
    </location>
</feature>
<keyword evidence="3" id="KW-0677">Repeat</keyword>
<feature type="repeat" description="WD" evidence="4">
    <location>
        <begin position="1020"/>
        <end position="1061"/>
    </location>
</feature>
<dbReference type="FunFam" id="2.130.10.10:FF:001545">
    <property type="entry name" value="WD repeat-containing protein 48"/>
    <property type="match status" value="2"/>
</dbReference>
<accession>A0A371H947</accession>
<dbReference type="EMBL" id="QJKJ01003257">
    <property type="protein sequence ID" value="RDX99330.1"/>
    <property type="molecule type" value="Genomic_DNA"/>
</dbReference>
<dbReference type="FunFam" id="2.130.10.10:FF:003673">
    <property type="entry name" value="Transducin/WD40 repeat-like superfamily protein"/>
    <property type="match status" value="1"/>
</dbReference>
<dbReference type="GO" id="GO:0043130">
    <property type="term" value="F:ubiquitin binding"/>
    <property type="evidence" value="ECO:0007669"/>
    <property type="project" value="TreeGrafter"/>
</dbReference>
<dbReference type="GO" id="GO:0000724">
    <property type="term" value="P:double-strand break repair via homologous recombination"/>
    <property type="evidence" value="ECO:0007669"/>
    <property type="project" value="TreeGrafter"/>
</dbReference>
<dbReference type="InterPro" id="IPR001680">
    <property type="entry name" value="WD40_rpt"/>
</dbReference>
<keyword evidence="7" id="KW-1185">Reference proteome</keyword>
<proteinExistence type="inferred from homology"/>
<dbReference type="CDD" id="cd17041">
    <property type="entry name" value="Ubl_WDR48"/>
    <property type="match status" value="1"/>
</dbReference>
<feature type="repeat" description="WD" evidence="4">
    <location>
        <begin position="928"/>
        <end position="963"/>
    </location>
</feature>
<dbReference type="PROSITE" id="PS50294">
    <property type="entry name" value="WD_REPEATS_REGION"/>
    <property type="match status" value="3"/>
</dbReference>
<dbReference type="InterPro" id="IPR019775">
    <property type="entry name" value="WD40_repeat_CS"/>
</dbReference>
<evidence type="ECO:0000256" key="1">
    <source>
        <dbReference type="ARBA" id="ARBA00006917"/>
    </source>
</evidence>
<sequence length="1542" mass="168898">PFCPQLKGTKRVKGSTGINLDAHIFLHPRSLPFSPSLFAKHFLSLKLKLRHCNKTSTKISAMHRVGSAGNGSNSTRPRKEKRLTYVLSNSDDTKQHCAGINCLALLTSATSDGSDYLFTGSRDGRLKRWLLDVDRATCSTTFESHVDWVNDAVLVGDSTLVSCSSDTTLKTWNALSFGTCTRTLRQHSDYVTCLAAAVKNSNIVASGGLGGEVFIWDIEAALAPVSKCNDATGDESSNGINGSGNLLPLTSLRTINSSNNMSMHTTQTQGYTPTAAKGHKDSVYALGMNESGTILVSGGTEKVVRVWDTRSGSKTLKLRGHTDNIRALLLDSSGRYCLSGSSDSMIRLWDIGQQRCVHSYAVHTDSVWALASTPTFSHVYSGGRDFSLYLTDLQTRESSLLCTGEHPILQLALHDDSIWVASTDSSVRRWPAEACNPEKIFQRGNSFLAGNLSFSRARVSLEGSTPVPVYKEPTLTILGTPAIVQHEVLNNKRHVLTKDASGSVKLWEITKGVVIEDYGKVSFEEKKEELFEMVSIPAWFTVDTRLGSLSVHLDAPQCFSAEMYSADLNIVGKPEDDKVNLARETLKGLLAHWVRKRKQRMGSPVNGELSSGKDIASKSLTHSRVEVDGSSENDAMVYPPFEFSVTSPPSIITEGTHGGPWRKKMTDLDGAKDEKDFPWWCLDCVLNNRLPPRENSKCSFYLQPCEGSSVQILTQGKLSAPRILRIHKVINYVIEKMVLDKPLDNADSSIAPGLTGSQSQHQAVGDVLSPEMSLATVRAYIWKKSDDLTSSKQVTTNCICIRVSAMHRVGSADNGNNSTRPRKEKRLTYVLSNSDDTKQHCAGINCLALLSSAASDGSDYLFTGSRDGKIKRWVLDVDRATCSTTFESHIDWVNDAVFVGDSTLVSCSSDTTLKTWNALSFETCTTTLRQHSDYVTCLAAAGKNSNIVASGGLGGEVFIWDIEAALAPVSKCNDATGDESSNGINGSGNLLPVTSLRTINSSNNMSMHTTQTQGYTPTAAKGHKDSVYALGMNESGTVLVSGGTEKVVRVWDTRSGSKTLKLRGHTDNIRALLLDSSGRVFRLYDKLYLTDLQTRESSLLCTGEHPILQLALHDDSIWVASTDSSVHRWPAEACNPEKIFQRGNSFLAGNLSFSRARVSLEGSTPVPVYKDPTLTIPGTPAIVQHEVLNNKRHVLTKDASGSVKLWEITKGVVIEDYGKVSFEEKKEELFEMVSIPAWVTVDTRLGSLSVHLDTPQCFSAEMYSADLNIVGKPEDDKVNLARETLKGLLAHWARKRKQKMGSPAPTNGELSSGKDIASRSLNHSKVEVDGGSENDAMVYPPFEFSVTSPPSIITEGTHGGPWRKKMTDLDGTKDEKDFPSWCMDCVLYNRLPPRENTKCSFYLQPCEGSSVQILTQGKLSAPRILRIHKVINYVIEKMVLDKPLDSLSADSSIAPGLTGSQSQHQAVGDGSFRSGFKPWQKLRPSIEILCNNQASNMLSYMHSFDSVLSPEMSLATVRAYIWKKSDDLVLNYRLVQGRCKEF</sequence>
<dbReference type="SMART" id="SM00320">
    <property type="entry name" value="WD40"/>
    <property type="match status" value="13"/>
</dbReference>
<dbReference type="OrthoDB" id="2421129at2759"/>
<evidence type="ECO:0000256" key="4">
    <source>
        <dbReference type="PROSITE-ProRule" id="PRU00221"/>
    </source>
</evidence>
<dbReference type="InterPro" id="IPR021772">
    <property type="entry name" value="WDR48/Bun107"/>
</dbReference>
<dbReference type="InterPro" id="IPR015943">
    <property type="entry name" value="WD40/YVTN_repeat-like_dom_sf"/>
</dbReference>
<dbReference type="CDD" id="cd00200">
    <property type="entry name" value="WD40"/>
    <property type="match status" value="1"/>
</dbReference>
<feature type="repeat" description="WD" evidence="4">
    <location>
        <begin position="276"/>
        <end position="317"/>
    </location>
</feature>
<comment type="similarity">
    <text evidence="1">Belongs to the WD repeat WDR48 family.</text>
</comment>
<dbReference type="PANTHER" id="PTHR19862:SF14">
    <property type="entry name" value="WD REPEAT-CONTAINING PROTEIN 48"/>
    <property type="match status" value="1"/>
</dbReference>
<keyword evidence="2 4" id="KW-0853">WD repeat</keyword>
<dbReference type="Pfam" id="PF11816">
    <property type="entry name" value="DUF3337"/>
    <property type="match status" value="2"/>
</dbReference>
<dbReference type="PRINTS" id="PR00320">
    <property type="entry name" value="GPROTEINBRPT"/>
</dbReference>